<dbReference type="EMBL" id="CP011025">
    <property type="protein sequence ID" value="ATC86539.1"/>
    <property type="molecule type" value="Genomic_DNA"/>
</dbReference>
<dbReference type="InterPro" id="IPR029032">
    <property type="entry name" value="AhpD-like"/>
</dbReference>
<dbReference type="KEGG" id="part:PARC_a1994"/>
<accession>A0A290S3P1</accession>
<protein>
    <submittedName>
        <fullName evidence="1">Alkyl hydroperoxide reductase subunit D</fullName>
    </submittedName>
</protein>
<gene>
    <name evidence="1" type="primary">ahpD</name>
    <name evidence="1" type="ORF">PARC_a1994</name>
</gene>
<dbReference type="Gene3D" id="1.20.1290.10">
    <property type="entry name" value="AhpD-like"/>
    <property type="match status" value="1"/>
</dbReference>
<dbReference type="OrthoDB" id="5826131at2"/>
<evidence type="ECO:0000313" key="2">
    <source>
        <dbReference type="Proteomes" id="UP000016505"/>
    </source>
</evidence>
<dbReference type="SUPFAM" id="SSF69118">
    <property type="entry name" value="AhpD-like"/>
    <property type="match status" value="1"/>
</dbReference>
<proteinExistence type="predicted"/>
<organism evidence="1 2">
    <name type="scientific">Pseudoalteromonas arctica A 37-1-2</name>
    <dbReference type="NCBI Taxonomy" id="1117313"/>
    <lineage>
        <taxon>Bacteria</taxon>
        <taxon>Pseudomonadati</taxon>
        <taxon>Pseudomonadota</taxon>
        <taxon>Gammaproteobacteria</taxon>
        <taxon>Alteromonadales</taxon>
        <taxon>Pseudoalteromonadaceae</taxon>
        <taxon>Pseudoalteromonas</taxon>
    </lineage>
</organism>
<evidence type="ECO:0000313" key="1">
    <source>
        <dbReference type="EMBL" id="ATC86539.1"/>
    </source>
</evidence>
<dbReference type="RefSeq" id="WP_010552766.1">
    <property type="nucleotide sequence ID" value="NZ_CP011025.1"/>
</dbReference>
<dbReference type="Proteomes" id="UP000016505">
    <property type="component" value="Chromosome I"/>
</dbReference>
<name>A0A290S3P1_9GAMM</name>
<reference evidence="1 2" key="1">
    <citation type="journal article" date="2012" name="J. Bacteriol.">
        <title>Genome sequences of type strains of seven species of the marine bacterium Pseudoalteromonas.</title>
        <authorList>
            <person name="Xie B.B."/>
            <person name="Shu Y.L."/>
            <person name="Qin Q.L."/>
            <person name="Rong J.C."/>
            <person name="Zhang X.Y."/>
            <person name="Chen X.L."/>
            <person name="Shi M."/>
            <person name="He H.L."/>
            <person name="Zhou B.C."/>
            <person name="Zhang Y.Z."/>
        </authorList>
    </citation>
    <scope>NUCLEOTIDE SEQUENCE [LARGE SCALE GENOMIC DNA]</scope>
    <source>
        <strain evidence="1 2">A 37-1-2</strain>
    </source>
</reference>
<sequence length="164" mass="18062">MSETRVDQITLLKTLLTNTNHANQLSIMYAAWASVYTTGSEYLKKIVLQVISEPSPTHKRDIEFAVARMGVTNPYFIARQFVSVKAGGSLDDLNFRSFSMLNIENEQAYHHACVAISLINGGHMCLSSHVGSLQASNETDENIDCSMRIAAVSHSLNILGRGDE</sequence>
<dbReference type="AlphaFoldDB" id="A0A290S3P1"/>